<dbReference type="InterPro" id="IPR051320">
    <property type="entry name" value="Viral_Replic_Matur_Polypro"/>
</dbReference>
<feature type="region of interest" description="Disordered" evidence="9">
    <location>
        <begin position="343"/>
        <end position="375"/>
    </location>
</feature>
<protein>
    <recommendedName>
        <fullName evidence="10">Reverse transcriptase domain-containing protein</fullName>
    </recommendedName>
</protein>
<keyword evidence="5" id="KW-0255">Endonuclease</keyword>
<keyword evidence="2" id="KW-0808">Transferase</keyword>
<dbReference type="Gene3D" id="2.40.70.10">
    <property type="entry name" value="Acid Proteases"/>
    <property type="match status" value="1"/>
</dbReference>
<dbReference type="InParanoid" id="A0A7N2M3N6"/>
<evidence type="ECO:0000256" key="1">
    <source>
        <dbReference type="ARBA" id="ARBA00022670"/>
    </source>
</evidence>
<organism evidence="11 12">
    <name type="scientific">Quercus lobata</name>
    <name type="common">Valley oak</name>
    <dbReference type="NCBI Taxonomy" id="97700"/>
    <lineage>
        <taxon>Eukaryota</taxon>
        <taxon>Viridiplantae</taxon>
        <taxon>Streptophyta</taxon>
        <taxon>Embryophyta</taxon>
        <taxon>Tracheophyta</taxon>
        <taxon>Spermatophyta</taxon>
        <taxon>Magnoliopsida</taxon>
        <taxon>eudicotyledons</taxon>
        <taxon>Gunneridae</taxon>
        <taxon>Pentapetalae</taxon>
        <taxon>rosids</taxon>
        <taxon>fabids</taxon>
        <taxon>Fagales</taxon>
        <taxon>Fagaceae</taxon>
        <taxon>Quercus</taxon>
    </lineage>
</organism>
<evidence type="ECO:0000256" key="2">
    <source>
        <dbReference type="ARBA" id="ARBA00022679"/>
    </source>
</evidence>
<dbReference type="GO" id="GO:0003964">
    <property type="term" value="F:RNA-directed DNA polymerase activity"/>
    <property type="evidence" value="ECO:0007669"/>
    <property type="project" value="UniProtKB-KW"/>
</dbReference>
<keyword evidence="6" id="KW-0378">Hydrolase</keyword>
<evidence type="ECO:0000256" key="3">
    <source>
        <dbReference type="ARBA" id="ARBA00022695"/>
    </source>
</evidence>
<dbReference type="FunFam" id="3.10.10.10:FF:000007">
    <property type="entry name" value="Retrovirus-related Pol polyprotein from transposon 17.6-like Protein"/>
    <property type="match status" value="1"/>
</dbReference>
<dbReference type="InterPro" id="IPR041577">
    <property type="entry name" value="RT_RNaseH_2"/>
</dbReference>
<dbReference type="InterPro" id="IPR043128">
    <property type="entry name" value="Rev_trsase/Diguanyl_cyclase"/>
</dbReference>
<dbReference type="InterPro" id="IPR028919">
    <property type="entry name" value="Viral_movement"/>
</dbReference>
<dbReference type="InterPro" id="IPR056010">
    <property type="entry name" value="DUF7588"/>
</dbReference>
<dbReference type="CDD" id="cd01647">
    <property type="entry name" value="RT_LTR"/>
    <property type="match status" value="1"/>
</dbReference>
<evidence type="ECO:0000256" key="6">
    <source>
        <dbReference type="ARBA" id="ARBA00022801"/>
    </source>
</evidence>
<accession>A0A7N2M3N6</accession>
<feature type="domain" description="Reverse transcriptase" evidence="10">
    <location>
        <begin position="901"/>
        <end position="1083"/>
    </location>
</feature>
<dbReference type="Pfam" id="PF00078">
    <property type="entry name" value="RVT_1"/>
    <property type="match status" value="1"/>
</dbReference>
<keyword evidence="3" id="KW-0548">Nucleotidyltransferase</keyword>
<dbReference type="InterPro" id="IPR000477">
    <property type="entry name" value="RT_dom"/>
</dbReference>
<dbReference type="GO" id="GO:0004519">
    <property type="term" value="F:endonuclease activity"/>
    <property type="evidence" value="ECO:0007669"/>
    <property type="project" value="UniProtKB-KW"/>
</dbReference>
<dbReference type="AlphaFoldDB" id="A0A7N2M3N6"/>
<dbReference type="Gene3D" id="3.10.10.10">
    <property type="entry name" value="HIV Type 1 Reverse Transcriptase, subunit A, domain 1"/>
    <property type="match status" value="1"/>
</dbReference>
<keyword evidence="7" id="KW-0695">RNA-directed DNA polymerase</keyword>
<evidence type="ECO:0000256" key="8">
    <source>
        <dbReference type="SAM" id="Coils"/>
    </source>
</evidence>
<dbReference type="Proteomes" id="UP000594261">
    <property type="component" value="Chromosome 7"/>
</dbReference>
<proteinExistence type="predicted"/>
<keyword evidence="1" id="KW-0645">Protease</keyword>
<dbReference type="GO" id="GO:0008233">
    <property type="term" value="F:peptidase activity"/>
    <property type="evidence" value="ECO:0007669"/>
    <property type="project" value="UniProtKB-KW"/>
</dbReference>
<dbReference type="Pfam" id="PF17919">
    <property type="entry name" value="RT_RNaseH_2"/>
    <property type="match status" value="1"/>
</dbReference>
<dbReference type="OMA" id="QHEINIV"/>
<feature type="coiled-coil region" evidence="8">
    <location>
        <begin position="587"/>
        <end position="621"/>
    </location>
</feature>
<evidence type="ECO:0000256" key="7">
    <source>
        <dbReference type="ARBA" id="ARBA00022918"/>
    </source>
</evidence>
<dbReference type="CDD" id="cd00303">
    <property type="entry name" value="retropepsin_like"/>
    <property type="match status" value="1"/>
</dbReference>
<keyword evidence="8" id="KW-0175">Coiled coil</keyword>
<dbReference type="Gene3D" id="3.30.70.270">
    <property type="match status" value="2"/>
</dbReference>
<feature type="compositionally biased region" description="Polar residues" evidence="9">
    <location>
        <begin position="343"/>
        <end position="355"/>
    </location>
</feature>
<dbReference type="EnsemblPlants" id="QL07p020245:mrna">
    <property type="protein sequence ID" value="QL07p020245:mrna"/>
    <property type="gene ID" value="QL07p020245"/>
</dbReference>
<dbReference type="PANTHER" id="PTHR33064:SF37">
    <property type="entry name" value="RIBONUCLEASE H"/>
    <property type="match status" value="1"/>
</dbReference>
<dbReference type="InterPro" id="IPR021109">
    <property type="entry name" value="Peptidase_aspartic_dom_sf"/>
</dbReference>
<evidence type="ECO:0000256" key="9">
    <source>
        <dbReference type="SAM" id="MobiDB-lite"/>
    </source>
</evidence>
<dbReference type="SUPFAM" id="SSF56672">
    <property type="entry name" value="DNA/RNA polymerases"/>
    <property type="match status" value="1"/>
</dbReference>
<dbReference type="PANTHER" id="PTHR33064">
    <property type="entry name" value="POL PROTEIN"/>
    <property type="match status" value="1"/>
</dbReference>
<dbReference type="EMBL" id="LRBV02000007">
    <property type="status" value="NOT_ANNOTATED_CDS"/>
    <property type="molecule type" value="Genomic_DNA"/>
</dbReference>
<evidence type="ECO:0000313" key="12">
    <source>
        <dbReference type="Proteomes" id="UP000594261"/>
    </source>
</evidence>
<reference evidence="11 12" key="1">
    <citation type="journal article" date="2016" name="G3 (Bethesda)">
        <title>First Draft Assembly and Annotation of the Genome of a California Endemic Oak Quercus lobata Nee (Fagaceae).</title>
        <authorList>
            <person name="Sork V.L."/>
            <person name="Fitz-Gibbon S.T."/>
            <person name="Puiu D."/>
            <person name="Crepeau M."/>
            <person name="Gugger P.F."/>
            <person name="Sherman R."/>
            <person name="Stevens K."/>
            <person name="Langley C.H."/>
            <person name="Pellegrini M."/>
            <person name="Salzberg S.L."/>
        </authorList>
    </citation>
    <scope>NUCLEOTIDE SEQUENCE [LARGE SCALE GENOMIC DNA]</scope>
    <source>
        <strain evidence="11 12">cv. SW786</strain>
    </source>
</reference>
<evidence type="ECO:0000256" key="4">
    <source>
        <dbReference type="ARBA" id="ARBA00022722"/>
    </source>
</evidence>
<dbReference type="Gramene" id="QL07p020245:mrna">
    <property type="protein sequence ID" value="QL07p020245:mrna"/>
    <property type="gene ID" value="QL07p020245"/>
</dbReference>
<dbReference type="SUPFAM" id="SSF50630">
    <property type="entry name" value="Acid proteases"/>
    <property type="match status" value="1"/>
</dbReference>
<dbReference type="InterPro" id="IPR018061">
    <property type="entry name" value="Retropepsins"/>
</dbReference>
<name>A0A7N2M3N6_QUELO</name>
<dbReference type="Pfam" id="PF01107">
    <property type="entry name" value="MP"/>
    <property type="match status" value="1"/>
</dbReference>
<evidence type="ECO:0000313" key="11">
    <source>
        <dbReference type="EnsemblPlants" id="QL07p020245:mrna"/>
    </source>
</evidence>
<dbReference type="Pfam" id="PF24496">
    <property type="entry name" value="DUF7588"/>
    <property type="match status" value="1"/>
</dbReference>
<dbReference type="Pfam" id="PF00077">
    <property type="entry name" value="RVP"/>
    <property type="match status" value="1"/>
</dbReference>
<evidence type="ECO:0000259" key="10">
    <source>
        <dbReference type="PROSITE" id="PS50878"/>
    </source>
</evidence>
<reference evidence="11" key="2">
    <citation type="submission" date="2021-01" db="UniProtKB">
        <authorList>
            <consortium name="EnsemblPlants"/>
        </authorList>
    </citation>
    <scope>IDENTIFICATION</scope>
</reference>
<keyword evidence="4" id="KW-0540">Nuclease</keyword>
<evidence type="ECO:0000256" key="5">
    <source>
        <dbReference type="ARBA" id="ARBA00022759"/>
    </source>
</evidence>
<dbReference type="InterPro" id="IPR043502">
    <property type="entry name" value="DNA/RNA_pol_sf"/>
</dbReference>
<dbReference type="PROSITE" id="PS50878">
    <property type="entry name" value="RT_POL"/>
    <property type="match status" value="1"/>
</dbReference>
<dbReference type="GO" id="GO:0006508">
    <property type="term" value="P:proteolysis"/>
    <property type="evidence" value="ECO:0007669"/>
    <property type="project" value="UniProtKB-KW"/>
</dbReference>
<sequence length="1229" mass="142019">MDKLWRSNSSISSRTSCPPDIVNEEDHTIDDNELIPDFRKWTIPKVDTKTIYKTSFVESTFHSAYKARTIEQIFSISRIHEKCCLFTKKNINDFLPAKKFYYLHIGMVQVAIKPLTRKGINASVLMCLRDARFKIFKDSILGMITASLYDGPVYFNCYPDLTLALDDPNIVKALTLNIASSGYHMEEGSKPFALIYRIYYKLMGTQMNPCAIMPREPSGKTMLIQCSTPDAKIQVPKMIQWQDVKLPKDWLLEQETPPTKPIFDELDLTHIQQYLDGTVKISFQNNPPLRINEGRHSFAGSESISKRDHEINEFLKKNLETSSDLKLKGISSDKSQFSSVYYSTKPETSTPFSKTANEDEEDTVSVTPSDFDSPIETPPVYQNQLRVLTFLNDDFEIDWDSLYNEFMLASNKTKRKYFQDNFAQSDKDRVKRKWLEMMNQLKKHILFFDFLENHYVPNNEISKQHLNVIKKSNFVKTDKTLIDNLIKQNNFTNQSLHIIGQQLDRIEEKIVEKSVPEKPLIDLLSQREKVMFKTSQSKTLEIVEKMLSDLKIKNEKYFYKGSCCNVIRTNVLTKSKEDKTLEKFNKKKSKELTVNDLQHEINIVKQEISKLKHNFKDIKSDKNNLKQGLEYKDGDGDESCQQALPSAKRIPDNVTISQLALIDRIIPPKWFTKVKIVVSLDYHFTVIAMIDSGADMNCIQEGLIPSKYFEKSTERLVSANGSQMKIKYELNNARVCHANVCFKIPSVLVKNMTDKVILGLPFINALYPFLVEHDGITTDPFGQKVKFKFASKTDIDTNITSNIIHAKIKHLKFLQQEVRYKKIAEQISDKLLQSKIDDFQKMLIDDVCSDVPNAFWHRKKHIVDLPYVKDFDEKNIPTKARPIQMNVETVEFCKKEINDLLQKKLIRNSKSPWSCSAFYVQKNAEIERGTPRLVINYKPLNKVLEWIRYPIPNKNDLVHRLSGAVVFSKFDMKSGFWQIQISENDRYKTAFTTPFGHYEWNVMPFGLKNAPSEFQNIMNDIFNSFSHFTIVYIDDVLVYSSSINEHWKHLNSFLDTIKRNGLVVSAKKVKLFQTKVRFLGYDISEGQIRPIDRAIQFADKFPDVIIDKTQLQRFLGSLNYVADFYKDMRKQCKPLFDRLKSNPPPWSDVHTSLVKQIKSHVKTLPCLGIPTVGAFKIVETDASDVGYGGILKQRVSPESPEQIVRFYSGSQNAIPDFLTREFLQCPNGK</sequence>
<keyword evidence="12" id="KW-1185">Reference proteome</keyword>